<dbReference type="OrthoDB" id="1114958at2"/>
<dbReference type="Proteomes" id="UP000247978">
    <property type="component" value="Unassembled WGS sequence"/>
</dbReference>
<evidence type="ECO:0000313" key="2">
    <source>
        <dbReference type="Proteomes" id="UP000247978"/>
    </source>
</evidence>
<reference evidence="1 2" key="1">
    <citation type="submission" date="2018-05" db="EMBL/GenBank/DDBJ databases">
        <title>Genomic Encyclopedia of Type Strains, Phase IV (KMG-IV): sequencing the most valuable type-strain genomes for metagenomic binning, comparative biology and taxonomic classification.</title>
        <authorList>
            <person name="Goeker M."/>
        </authorList>
    </citation>
    <scope>NUCLEOTIDE SEQUENCE [LARGE SCALE GENOMIC DNA]</scope>
    <source>
        <strain evidence="1 2">DSM 28556</strain>
    </source>
</reference>
<comment type="caution">
    <text evidence="1">The sequence shown here is derived from an EMBL/GenBank/DDBJ whole genome shotgun (WGS) entry which is preliminary data.</text>
</comment>
<sequence>MFKGRPLIIQFYHLFWKENYTKWKDSQDDEVAKRKFYTQNKDQFISEYASSHIAEDIAESFTEFVLKHSNKVRGTRYEAQKDGIFLSTIQSL</sequence>
<keyword evidence="2" id="KW-1185">Reference proteome</keyword>
<gene>
    <name evidence="1" type="ORF">DFR56_12823</name>
</gene>
<protein>
    <submittedName>
        <fullName evidence="1">Uncharacterized protein</fullName>
    </submittedName>
</protein>
<proteinExistence type="predicted"/>
<evidence type="ECO:0000313" key="1">
    <source>
        <dbReference type="EMBL" id="PXW80407.1"/>
    </source>
</evidence>
<name>A0A2V3VF91_9BACI</name>
<accession>A0A2V3VF91</accession>
<dbReference type="EMBL" id="QJJQ01000028">
    <property type="protein sequence ID" value="PXW80407.1"/>
    <property type="molecule type" value="Genomic_DNA"/>
</dbReference>
<dbReference type="AlphaFoldDB" id="A0A2V3VF91"/>
<dbReference type="RefSeq" id="WP_110397625.1">
    <property type="nucleotide sequence ID" value="NZ_JBHUHB010000001.1"/>
</dbReference>
<organism evidence="1 2">
    <name type="scientific">Pseudogracilibacillus auburnensis</name>
    <dbReference type="NCBI Taxonomy" id="1494959"/>
    <lineage>
        <taxon>Bacteria</taxon>
        <taxon>Bacillati</taxon>
        <taxon>Bacillota</taxon>
        <taxon>Bacilli</taxon>
        <taxon>Bacillales</taxon>
        <taxon>Bacillaceae</taxon>
        <taxon>Pseudogracilibacillus</taxon>
    </lineage>
</organism>